<comment type="subcellular location">
    <subcellularLocation>
        <location evidence="1">Membrane</location>
        <topology evidence="1">Multi-pass membrane protein</topology>
    </subcellularLocation>
</comment>
<gene>
    <name evidence="9" type="primary">LOC115884549</name>
</gene>
<sequence length="235" mass="27563">MFKDLLLDSHIRTWVFLPIVLFTFLVEFLTHNALRCFKTSSKSSISDIKKIHLKNKLAALEINYQYIPEKAFENRRQFLKKQIELMNTQHCSFQSKKTQPVLPDQGEQYISLIREHSANHLPMILAGAWVSYIFSGFICTKIPIPLTFAFKQMLQKNIDLSNLQPSWVSSHSWYFLNVFGFRNVLNMFFYEQTNTELNNTCLLNFKGESITEYSNKLNIISYKFYLANSCDEIIV</sequence>
<evidence type="ECO:0000313" key="9">
    <source>
        <dbReference type="RefSeq" id="XP_030759028.1"/>
    </source>
</evidence>
<name>A0A6J2Y5D6_SITOR</name>
<dbReference type="GO" id="GO:0034975">
    <property type="term" value="P:protein folding in endoplasmic reticulum"/>
    <property type="evidence" value="ECO:0007669"/>
    <property type="project" value="TreeGrafter"/>
</dbReference>
<dbReference type="InterPro" id="IPR002809">
    <property type="entry name" value="EMC3/TMCO1"/>
</dbReference>
<evidence type="ECO:0000256" key="6">
    <source>
        <dbReference type="ARBA" id="ARBA00023136"/>
    </source>
</evidence>
<dbReference type="AlphaFoldDB" id="A0A6J2Y5D6"/>
<proteinExistence type="inferred from homology"/>
<dbReference type="Proteomes" id="UP000504635">
    <property type="component" value="Unplaced"/>
</dbReference>
<dbReference type="GeneID" id="115884549"/>
<dbReference type="InterPro" id="IPR008568">
    <property type="entry name" value="EMC3"/>
</dbReference>
<dbReference type="SMART" id="SM01415">
    <property type="entry name" value="DUF106"/>
    <property type="match status" value="1"/>
</dbReference>
<dbReference type="RefSeq" id="XP_030759028.1">
    <property type="nucleotide sequence ID" value="XM_030903168.1"/>
</dbReference>
<keyword evidence="6 7" id="KW-0472">Membrane</keyword>
<evidence type="ECO:0000256" key="5">
    <source>
        <dbReference type="ARBA" id="ARBA00022989"/>
    </source>
</evidence>
<dbReference type="InParanoid" id="A0A6J2Y5D6"/>
<evidence type="ECO:0000256" key="4">
    <source>
        <dbReference type="ARBA" id="ARBA00022692"/>
    </source>
</evidence>
<evidence type="ECO:0000256" key="2">
    <source>
        <dbReference type="ARBA" id="ARBA00005376"/>
    </source>
</evidence>
<dbReference type="GO" id="GO:0072546">
    <property type="term" value="C:EMC complex"/>
    <property type="evidence" value="ECO:0007669"/>
    <property type="project" value="TreeGrafter"/>
</dbReference>
<keyword evidence="4 7" id="KW-0812">Transmembrane</keyword>
<dbReference type="OrthoDB" id="6745403at2759"/>
<comment type="similarity">
    <text evidence="2">Belongs to the EMC3 family.</text>
</comment>
<evidence type="ECO:0000313" key="8">
    <source>
        <dbReference type="Proteomes" id="UP000504635"/>
    </source>
</evidence>
<dbReference type="PANTHER" id="PTHR13116:SF5">
    <property type="entry name" value="ER MEMBRANE PROTEIN COMPLEX SUBUNIT 3"/>
    <property type="match status" value="1"/>
</dbReference>
<keyword evidence="5 7" id="KW-1133">Transmembrane helix</keyword>
<dbReference type="KEGG" id="soy:115884549"/>
<dbReference type="Pfam" id="PF01956">
    <property type="entry name" value="EMC3_TMCO1"/>
    <property type="match status" value="1"/>
</dbReference>
<feature type="transmembrane region" description="Helical" evidence="7">
    <location>
        <begin position="14"/>
        <end position="34"/>
    </location>
</feature>
<evidence type="ECO:0000256" key="1">
    <source>
        <dbReference type="ARBA" id="ARBA00004141"/>
    </source>
</evidence>
<dbReference type="PANTHER" id="PTHR13116">
    <property type="entry name" value="ER MEMBRANE PROTEIN COMPLEX SUBUNIT 3"/>
    <property type="match status" value="1"/>
</dbReference>
<keyword evidence="8" id="KW-1185">Reference proteome</keyword>
<organism evidence="8 9">
    <name type="scientific">Sitophilus oryzae</name>
    <name type="common">Rice weevil</name>
    <name type="synonym">Curculio oryzae</name>
    <dbReference type="NCBI Taxonomy" id="7048"/>
    <lineage>
        <taxon>Eukaryota</taxon>
        <taxon>Metazoa</taxon>
        <taxon>Ecdysozoa</taxon>
        <taxon>Arthropoda</taxon>
        <taxon>Hexapoda</taxon>
        <taxon>Insecta</taxon>
        <taxon>Pterygota</taxon>
        <taxon>Neoptera</taxon>
        <taxon>Endopterygota</taxon>
        <taxon>Coleoptera</taxon>
        <taxon>Polyphaga</taxon>
        <taxon>Cucujiformia</taxon>
        <taxon>Curculionidae</taxon>
        <taxon>Dryophthorinae</taxon>
        <taxon>Sitophilus</taxon>
    </lineage>
</organism>
<evidence type="ECO:0000256" key="3">
    <source>
        <dbReference type="ARBA" id="ARBA00020822"/>
    </source>
</evidence>
<reference evidence="9" key="1">
    <citation type="submission" date="2025-08" db="UniProtKB">
        <authorList>
            <consortium name="RefSeq"/>
        </authorList>
    </citation>
    <scope>IDENTIFICATION</scope>
    <source>
        <tissue evidence="9">Gonads</tissue>
    </source>
</reference>
<accession>A0A6J2Y5D6</accession>
<protein>
    <recommendedName>
        <fullName evidence="3">ER membrane protein complex subunit 3</fullName>
    </recommendedName>
</protein>
<evidence type="ECO:0000256" key="7">
    <source>
        <dbReference type="SAM" id="Phobius"/>
    </source>
</evidence>